<dbReference type="KEGG" id="scl:sce2007"/>
<dbReference type="EMBL" id="AM746676">
    <property type="protein sequence ID" value="CAN92166.1"/>
    <property type="molecule type" value="Genomic_DNA"/>
</dbReference>
<dbReference type="SUPFAM" id="SSF53474">
    <property type="entry name" value="alpha/beta-Hydrolases"/>
    <property type="match status" value="1"/>
</dbReference>
<name>A9FQK6_SORC5</name>
<proteinExistence type="predicted"/>
<reference evidence="1 2" key="1">
    <citation type="journal article" date="2007" name="Nat. Biotechnol.">
        <title>Complete genome sequence of the myxobacterium Sorangium cellulosum.</title>
        <authorList>
            <person name="Schneiker S."/>
            <person name="Perlova O."/>
            <person name="Kaiser O."/>
            <person name="Gerth K."/>
            <person name="Alici A."/>
            <person name="Altmeyer M.O."/>
            <person name="Bartels D."/>
            <person name="Bekel T."/>
            <person name="Beyer S."/>
            <person name="Bode E."/>
            <person name="Bode H.B."/>
            <person name="Bolten C.J."/>
            <person name="Choudhuri J.V."/>
            <person name="Doss S."/>
            <person name="Elnakady Y.A."/>
            <person name="Frank B."/>
            <person name="Gaigalat L."/>
            <person name="Goesmann A."/>
            <person name="Groeger C."/>
            <person name="Gross F."/>
            <person name="Jelsbak L."/>
            <person name="Jelsbak L."/>
            <person name="Kalinowski J."/>
            <person name="Kegler C."/>
            <person name="Knauber T."/>
            <person name="Konietzny S."/>
            <person name="Kopp M."/>
            <person name="Krause L."/>
            <person name="Krug D."/>
            <person name="Linke B."/>
            <person name="Mahmud T."/>
            <person name="Martinez-Arias R."/>
            <person name="McHardy A.C."/>
            <person name="Merai M."/>
            <person name="Meyer F."/>
            <person name="Mormann S."/>
            <person name="Munoz-Dorado J."/>
            <person name="Perez J."/>
            <person name="Pradella S."/>
            <person name="Rachid S."/>
            <person name="Raddatz G."/>
            <person name="Rosenau F."/>
            <person name="Rueckert C."/>
            <person name="Sasse F."/>
            <person name="Scharfe M."/>
            <person name="Schuster S.C."/>
            <person name="Suen G."/>
            <person name="Treuner-Lange A."/>
            <person name="Velicer G.J."/>
            <person name="Vorholter F.-J."/>
            <person name="Weissman K.J."/>
            <person name="Welch R.D."/>
            <person name="Wenzel S.C."/>
            <person name="Whitworth D.E."/>
            <person name="Wilhelm S."/>
            <person name="Wittmann C."/>
            <person name="Bloecker H."/>
            <person name="Puehler A."/>
            <person name="Mueller R."/>
        </authorList>
    </citation>
    <scope>NUCLEOTIDE SEQUENCE [LARGE SCALE GENOMIC DNA]</scope>
    <source>
        <strain evidence="2">So ce56</strain>
    </source>
</reference>
<dbReference type="STRING" id="448385.sce2007"/>
<gene>
    <name evidence="1" type="ordered locus">sce2007</name>
</gene>
<evidence type="ECO:0000313" key="1">
    <source>
        <dbReference type="EMBL" id="CAN92166.1"/>
    </source>
</evidence>
<dbReference type="Gene3D" id="3.40.50.1820">
    <property type="entry name" value="alpha/beta hydrolase"/>
    <property type="match status" value="1"/>
</dbReference>
<dbReference type="eggNOG" id="COG1075">
    <property type="taxonomic scope" value="Bacteria"/>
</dbReference>
<dbReference type="AlphaFoldDB" id="A9FQK6"/>
<keyword evidence="2" id="KW-1185">Reference proteome</keyword>
<dbReference type="InterPro" id="IPR029058">
    <property type="entry name" value="AB_hydrolase_fold"/>
</dbReference>
<evidence type="ECO:0000313" key="2">
    <source>
        <dbReference type="Proteomes" id="UP000002139"/>
    </source>
</evidence>
<evidence type="ECO:0008006" key="3">
    <source>
        <dbReference type="Google" id="ProtNLM"/>
    </source>
</evidence>
<protein>
    <recommendedName>
        <fullName evidence="3">AB hydrolase-1 domain-containing protein</fullName>
    </recommendedName>
</protein>
<organism evidence="1 2">
    <name type="scientific">Sorangium cellulosum (strain So ce56)</name>
    <name type="common">Polyangium cellulosum (strain So ce56)</name>
    <dbReference type="NCBI Taxonomy" id="448385"/>
    <lineage>
        <taxon>Bacteria</taxon>
        <taxon>Pseudomonadati</taxon>
        <taxon>Myxococcota</taxon>
        <taxon>Polyangia</taxon>
        <taxon>Polyangiales</taxon>
        <taxon>Polyangiaceae</taxon>
        <taxon>Sorangium</taxon>
    </lineage>
</organism>
<dbReference type="BioCyc" id="SCEL448385:SCE_RS10290-MONOMER"/>
<dbReference type="Proteomes" id="UP000002139">
    <property type="component" value="Chromosome"/>
</dbReference>
<dbReference type="HOGENOM" id="CLU_946289_0_0_7"/>
<accession>A9FQK6</accession>
<sequence>MIDLLAARAASSWRAPATQRVASHEDVARRIHGKSHHVARWFRASAFAATAGREVASFARQAVLLPYDTLAPVIPDGARDGDEVVVILHGLFASAGVLRPLRTAIERHAAMSRASRARGRTDPARAEPPWSVHTATMSYAPGPGVEALSARLAALVAALPDGARLHLVGHSMGGIVCRFFAQEVGDPRVVQTISMASPFGGIPRAGLLGFGGARDLDASSPVLRRVLLGTARSSVPHLSIVAGADTLVRSPIAHALPGGEVRVMEGRGHNTLLFDPEVAALVARHIVARRGPVR</sequence>